<dbReference type="HOGENOM" id="CLU_284972_0_0_1"/>
<feature type="region of interest" description="Disordered" evidence="3">
    <location>
        <begin position="946"/>
        <end position="996"/>
    </location>
</feature>
<feature type="compositionally biased region" description="Polar residues" evidence="3">
    <location>
        <begin position="829"/>
        <end position="843"/>
    </location>
</feature>
<keyword evidence="1" id="KW-0238">DNA-binding</keyword>
<organism evidence="4 5">
    <name type="scientific">Phialophora macrospora</name>
    <dbReference type="NCBI Taxonomy" id="1851006"/>
    <lineage>
        <taxon>Eukaryota</taxon>
        <taxon>Fungi</taxon>
        <taxon>Dikarya</taxon>
        <taxon>Ascomycota</taxon>
        <taxon>Pezizomycotina</taxon>
        <taxon>Eurotiomycetes</taxon>
        <taxon>Chaetothyriomycetidae</taxon>
        <taxon>Chaetothyriales</taxon>
        <taxon>Herpotrichiellaceae</taxon>
        <taxon>Phialophora</taxon>
    </lineage>
</organism>
<feature type="region of interest" description="Disordered" evidence="3">
    <location>
        <begin position="659"/>
        <end position="686"/>
    </location>
</feature>
<keyword evidence="2" id="KW-0539">Nucleus</keyword>
<gene>
    <name evidence="4" type="ORF">PV04_01707</name>
</gene>
<feature type="compositionally biased region" description="Polar residues" evidence="3">
    <location>
        <begin position="438"/>
        <end position="461"/>
    </location>
</feature>
<dbReference type="EMBL" id="KN846956">
    <property type="protein sequence ID" value="KIW73603.1"/>
    <property type="molecule type" value="Genomic_DNA"/>
</dbReference>
<name>A0A0D2FYI1_9EURO</name>
<sequence>MARPIETWRSETATTLPSSSNDVFRLDPPENFRYTDFVIGAPRPRVPRSMTEEAAKDKYPRARLKRLIRIVEARLGKNRCFFSEFQPGGRKDTQFNITRLYALYEVEHWPGALAQYEWTHFVIANMERDAALQQVGPGVKLALPMLPPSALPKYQEMMRQEGFELARHALTAGQINGVASGGVYRIYASHDPRRHELFDRPKAQHLSKRPQLMVRLSGPPDIHRTLFEIPSGRLQAISQDDQMFRNACDDHKSWVEKELKSLTTYYIRCLGREPVSNLLTWVQLRDEARRLMGSSLNQQIAQWYRQEPNLNFMLGDGTELVERQLSFLVLRMEYHDPLHQKASIQLQTEYNRKHHIVAMLQQRQSLREWTRAMAEQAKLCVGERYRQEFGHVIDLWTGKIETLEGFKERNRKENTDLRSDMLPLGGRPPVCTGHVQKQDQPPQAQGPRQATQSPLPAHQQNEPVEHTQLLTRMQEEARTPMSVHNQGQMQAPYEERANLQSARLSQARGHEQEQLDTEMTDLTQVQGHYKVQEGIKMTDSTQGKEHHQTQVDTQITDSPQGQGQQQLQVDTEMTDSTQAQASEPTQLPVCIELDIPPAESQTPAPKETQDEVRSRSHELDQAQALARLQEQLLMAARSSEETTQVPATISAGVLNSAPMEDVVHGRGPDEEQGQTQQQDLPRAELPQPVPAPELVQIQAQFPAPVPVQETVPPHAQDLSQVQGPSAQSKPLETLEMSLFQQVIQAGLEHSIQADLPGLLESHDVVAVTSFDQIRDAVPASFQEQGQMILTEDAQAQEVPQAEEQLAISEQDLDRVHVQRHVREQEPNEEQAQTRVEQNESQEAQLHADELDTVENTDVGKVEEAVDHESRLPTPFSGAQHVEGDNVDTARLSDCGRQSENTASAGVNKCHHCTKSRLRCNGERPCQFCVRYRKVCYNLDQRPARKMRESNLKVANRSRKKAEQPHSAAPGKEDDHQHQQQDQILSTQQVSANESQGLDTAEVDSHLLDDGSEHLESLDAGRAEYSQAKDQTNDNKQQQQQQQKQSQQTKPARKPKHQMHKARNVTTRLAEQKEAEQGRRSLRAMAHRNHA</sequence>
<accession>A0A0D2FYI1</accession>
<feature type="region of interest" description="Disordered" evidence="3">
    <location>
        <begin position="822"/>
        <end position="886"/>
    </location>
</feature>
<feature type="compositionally biased region" description="Basic and acidic residues" evidence="3">
    <location>
        <begin position="1069"/>
        <end position="1078"/>
    </location>
</feature>
<evidence type="ECO:0000313" key="4">
    <source>
        <dbReference type="EMBL" id="KIW73603.1"/>
    </source>
</evidence>
<dbReference type="GO" id="GO:0008270">
    <property type="term" value="F:zinc ion binding"/>
    <property type="evidence" value="ECO:0007669"/>
    <property type="project" value="InterPro"/>
</dbReference>
<evidence type="ECO:0000313" key="5">
    <source>
        <dbReference type="Proteomes" id="UP000054266"/>
    </source>
</evidence>
<feature type="compositionally biased region" description="Basic and acidic residues" evidence="3">
    <location>
        <begin position="857"/>
        <end position="870"/>
    </location>
</feature>
<protein>
    <recommendedName>
        <fullName evidence="6">Zn(2)-C6 fungal-type domain-containing protein</fullName>
    </recommendedName>
</protein>
<evidence type="ECO:0000256" key="2">
    <source>
        <dbReference type="ARBA" id="ARBA00023242"/>
    </source>
</evidence>
<feature type="region of interest" description="Disordered" evidence="3">
    <location>
        <begin position="1"/>
        <end position="22"/>
    </location>
</feature>
<reference evidence="4 5" key="1">
    <citation type="submission" date="2015-01" db="EMBL/GenBank/DDBJ databases">
        <title>The Genome Sequence of Capronia semiimmersa CBS27337.</title>
        <authorList>
            <consortium name="The Broad Institute Genomics Platform"/>
            <person name="Cuomo C."/>
            <person name="de Hoog S."/>
            <person name="Gorbushina A."/>
            <person name="Stielow B."/>
            <person name="Teixiera M."/>
            <person name="Abouelleil A."/>
            <person name="Chapman S.B."/>
            <person name="Priest M."/>
            <person name="Young S.K."/>
            <person name="Wortman J."/>
            <person name="Nusbaum C."/>
            <person name="Birren B."/>
        </authorList>
    </citation>
    <scope>NUCLEOTIDE SEQUENCE [LARGE SCALE GENOMIC DNA]</scope>
    <source>
        <strain evidence="4 5">CBS 27337</strain>
    </source>
</reference>
<dbReference type="GO" id="GO:0003677">
    <property type="term" value="F:DNA binding"/>
    <property type="evidence" value="ECO:0007669"/>
    <property type="project" value="UniProtKB-KW"/>
</dbReference>
<dbReference type="GO" id="GO:0000981">
    <property type="term" value="F:DNA-binding transcription factor activity, RNA polymerase II-specific"/>
    <property type="evidence" value="ECO:0007669"/>
    <property type="project" value="InterPro"/>
</dbReference>
<feature type="compositionally biased region" description="Polar residues" evidence="3">
    <location>
        <begin position="569"/>
        <end position="585"/>
    </location>
</feature>
<feature type="compositionally biased region" description="Basic residues" evidence="3">
    <location>
        <begin position="1050"/>
        <end position="1062"/>
    </location>
</feature>
<feature type="compositionally biased region" description="Basic and acidic residues" evidence="3">
    <location>
        <begin position="607"/>
        <end position="619"/>
    </location>
</feature>
<dbReference type="Proteomes" id="UP000054266">
    <property type="component" value="Unassembled WGS sequence"/>
</dbReference>
<evidence type="ECO:0000256" key="1">
    <source>
        <dbReference type="ARBA" id="ARBA00023125"/>
    </source>
</evidence>
<feature type="compositionally biased region" description="Polar residues" evidence="3">
    <location>
        <begin position="10"/>
        <end position="22"/>
    </location>
</feature>
<dbReference type="AlphaFoldDB" id="A0A0D2FYI1"/>
<dbReference type="SUPFAM" id="SSF57701">
    <property type="entry name" value="Zn2/Cys6 DNA-binding domain"/>
    <property type="match status" value="1"/>
</dbReference>
<feature type="compositionally biased region" description="Polar residues" evidence="3">
    <location>
        <begin position="983"/>
        <end position="996"/>
    </location>
</feature>
<evidence type="ECO:0008006" key="6">
    <source>
        <dbReference type="Google" id="ProtNLM"/>
    </source>
</evidence>
<feature type="compositionally biased region" description="Basic residues" evidence="3">
    <location>
        <begin position="1079"/>
        <end position="1090"/>
    </location>
</feature>
<feature type="compositionally biased region" description="Polar residues" evidence="3">
    <location>
        <begin position="550"/>
        <end position="559"/>
    </location>
</feature>
<keyword evidence="5" id="KW-1185">Reference proteome</keyword>
<evidence type="ECO:0000256" key="3">
    <source>
        <dbReference type="SAM" id="MobiDB-lite"/>
    </source>
</evidence>
<proteinExistence type="predicted"/>
<feature type="region of interest" description="Disordered" evidence="3">
    <location>
        <begin position="1020"/>
        <end position="1090"/>
    </location>
</feature>
<feature type="compositionally biased region" description="Low complexity" evidence="3">
    <location>
        <begin position="1027"/>
        <end position="1049"/>
    </location>
</feature>
<feature type="region of interest" description="Disordered" evidence="3">
    <location>
        <begin position="539"/>
        <end position="619"/>
    </location>
</feature>
<feature type="region of interest" description="Disordered" evidence="3">
    <location>
        <begin position="411"/>
        <end position="461"/>
    </location>
</feature>
<dbReference type="InterPro" id="IPR036864">
    <property type="entry name" value="Zn2-C6_fun-type_DNA-bd_sf"/>
</dbReference>